<dbReference type="SUPFAM" id="SSF52540">
    <property type="entry name" value="P-loop containing nucleoside triphosphate hydrolases"/>
    <property type="match status" value="1"/>
</dbReference>
<evidence type="ECO:0000313" key="1">
    <source>
        <dbReference type="EMBL" id="VFJ88851.1"/>
    </source>
</evidence>
<sequence>MPDGTTTPIPKGNEAREAIDALRGYVYQIYQSALAWIELQPEEILFLEVAEDYAVIVADALNAVQVKETGHNVTINSGDVVASIDSFVVLRLKNPELQVRLRHLTTSRIGKEKSAEYRIGDAPTLETWRKLAKTGDLAPLRKILDASKLSKQTKDYIRELGDTAFREEFLKRIHFDCGALDSKFLARLLRSKLSKLVIERGGVDSQADSCLDSLFMTLLHKATQKEERFVDRNILEKLVENATHIPVNRALFESQGQLLIKALSASTPQATNLITARLAEPSPIDEVPLPAAIASRTLQIDSIVSSLTQYSVSWIFGAAGVGKTIGARISARRLGGHWAGINLRGLDAEQVNALLSDAIDRLMEQKVDGFLVDDLECPFEPHIIDALLYLRAICDRTDRLLLFTSPRLPDSGFLSSANLPTSIGQKLEEFSEQDIREILTGLGVDPTNWAKYIHLVSGGGHPQLAIAIIQSMQNSGWDISEIRMLKSLLGGNTALEQVRARTRERLLNELPEGARRLLERLSLKVGGFRRGFVLDMAQITPTVPDGGIVLDRLIGPWVDQQERDRFALSPLLSNLAANTLTDEQKRKINFEIATSLVKGRKLDPIEANSALIAALSGKNDWAIIFLCSGVFMADQNVLKMIAPHLMMFTLMRTDAFAYEDNPVVSQMFRGAQLVLICHEEERKEKVQEILECFEAESNRVEHEVMDASMALPVYAKLLFTEPKFGALPRFWDLVRKLDELLENQEKNLPPELLGEIPEQEFNGIWVVGFLFLNQARQIRLIDELLPVFEFLDSCEEKRRRKLLDPYANSGPYQRDLADTMDMLVSGAWLSEHKANTIDPLRHSAVYARLEEFAQSWNHADLAVCCRRYRAVILDGYGGDKDQALAILDEGLERYGETNSVLVKAKAMVLYRADDYQGSLNLSKRLIEGNAPLNEVDKAFLGRDAAVSAEKQGDYETARRYYLYASNAAGNCRSPDMAPMRVGLMADAALASWHTGDRETCLRDFVVVLQELKEFDPKSFLRAAHCHAVCRHVLLWLYQDASGEKRLLTNGKGAEIVPGIVSNPEPHSEIRDQYIIPIEMAWYMLAAVENHCCLDVGITQNLENFLPKGAVFEGQLSLTRAKMRKAFALLDTALFVTALRETVAIMAYVNEQGLENSFDIENVTYGLVPLPTLEQQADLSKLAEQFVLCFASNCIFAESVAALAPVMDTIEKGQGFQVREEFSSCLQGRGSGTDYNSSLAALLAIHRRAIDTKEVLPPGRVFELAFQALHIAKQTGNTHVMAKPVFEWLSVKWSFALEHQRFLLKNPSFHEDSIAQVRTAEGSSWTDKVIDLLQAMLPAIGFSNGSEPIRILNDIRSAASM</sequence>
<dbReference type="EMBL" id="CAADFF010000012">
    <property type="protein sequence ID" value="VFJ88851.1"/>
    <property type="molecule type" value="Genomic_DNA"/>
</dbReference>
<reference evidence="1" key="1">
    <citation type="submission" date="2019-02" db="EMBL/GenBank/DDBJ databases">
        <authorList>
            <person name="Gruber-Vodicka R. H."/>
            <person name="Seah K. B. B."/>
        </authorList>
    </citation>
    <scope>NUCLEOTIDE SEQUENCE</scope>
    <source>
        <strain evidence="1">BECK_M7</strain>
    </source>
</reference>
<protein>
    <submittedName>
        <fullName evidence="1">Uncharacterized protein</fullName>
    </submittedName>
</protein>
<accession>A0A450U9X2</accession>
<dbReference type="InterPro" id="IPR027417">
    <property type="entry name" value="P-loop_NTPase"/>
</dbReference>
<proteinExistence type="predicted"/>
<organism evidence="1">
    <name type="scientific">Candidatus Kentrum sp. LFY</name>
    <dbReference type="NCBI Taxonomy" id="2126342"/>
    <lineage>
        <taxon>Bacteria</taxon>
        <taxon>Pseudomonadati</taxon>
        <taxon>Pseudomonadota</taxon>
        <taxon>Gammaproteobacteria</taxon>
        <taxon>Candidatus Kentrum</taxon>
    </lineage>
</organism>
<name>A0A450U9X2_9GAMM</name>
<gene>
    <name evidence="1" type="ORF">BECKLFY1418B_GA0070995_101226</name>
</gene>